<evidence type="ECO:0000313" key="2">
    <source>
        <dbReference type="Proteomes" id="UP001058860"/>
    </source>
</evidence>
<accession>A0ABY5PF71</accession>
<protein>
    <submittedName>
        <fullName evidence="1">Uncharacterized protein</fullName>
    </submittedName>
</protein>
<gene>
    <name evidence="1" type="ORF">LRS13_22085</name>
</gene>
<proteinExistence type="predicted"/>
<reference evidence="2" key="1">
    <citation type="submission" date="2021-11" db="EMBL/GenBank/DDBJ databases">
        <title>Cultivation dependent microbiological survey of springs from the worlds oldest radium mine currently devoted to the extraction of radon-saturated water.</title>
        <authorList>
            <person name="Kapinusova G."/>
            <person name="Smrhova T."/>
            <person name="Strejcek M."/>
            <person name="Suman J."/>
            <person name="Jani K."/>
            <person name="Pajer P."/>
            <person name="Uhlik O."/>
        </authorList>
    </citation>
    <scope>NUCLEOTIDE SEQUENCE [LARGE SCALE GENOMIC DNA]</scope>
    <source>
        <strain evidence="2">J379</strain>
    </source>
</reference>
<dbReference type="Proteomes" id="UP001058860">
    <property type="component" value="Chromosome"/>
</dbReference>
<sequence length="240" mass="25279">MTPDHASADALVAAIAEADRRTAATTADALRARPAAEPDRLPSSLRDVGAATRDALVLLELVGKDPLGGPAARMALQSTARALDVASLILGDSAVRARGAGRDTAGDGDIALARHRLVHVLEQQEADITHQLRDIEGFALTIRRLRLNVDALPPTRGLPEETRAIVTGLDVNGRVASLRTAVASSHRTVPNLVTLRRDGALPMSLDVHARAIEASAETARLIDGLLDLRGAVAARWPDVV</sequence>
<name>A0ABY5PF71_9ACTN</name>
<dbReference type="RefSeq" id="WP_353863837.1">
    <property type="nucleotide sequence ID" value="NZ_CP088295.1"/>
</dbReference>
<keyword evidence="2" id="KW-1185">Reference proteome</keyword>
<organism evidence="1 2">
    <name type="scientific">Svornostia abyssi</name>
    <dbReference type="NCBI Taxonomy" id="2898438"/>
    <lineage>
        <taxon>Bacteria</taxon>
        <taxon>Bacillati</taxon>
        <taxon>Actinomycetota</taxon>
        <taxon>Thermoleophilia</taxon>
        <taxon>Solirubrobacterales</taxon>
        <taxon>Baekduiaceae</taxon>
        <taxon>Svornostia</taxon>
    </lineage>
</organism>
<dbReference type="EMBL" id="CP088295">
    <property type="protein sequence ID" value="UUY03329.1"/>
    <property type="molecule type" value="Genomic_DNA"/>
</dbReference>
<evidence type="ECO:0000313" key="1">
    <source>
        <dbReference type="EMBL" id="UUY03329.1"/>
    </source>
</evidence>